<proteinExistence type="inferred from homology"/>
<dbReference type="AlphaFoldDB" id="A0A923S065"/>
<protein>
    <recommendedName>
        <fullName evidence="4">Mandelate racemase/muconate lactonizing enzyme C-terminal domain-containing protein</fullName>
    </recommendedName>
</protein>
<dbReference type="InterPro" id="IPR036849">
    <property type="entry name" value="Enolase-like_C_sf"/>
</dbReference>
<dbReference type="Gene3D" id="3.30.390.10">
    <property type="entry name" value="Enolase-like, N-terminal domain"/>
    <property type="match status" value="1"/>
</dbReference>
<dbReference type="SUPFAM" id="SSF51604">
    <property type="entry name" value="Enolase C-terminal domain-like"/>
    <property type="match status" value="1"/>
</dbReference>
<comment type="similarity">
    <text evidence="1">Belongs to the mandelate racemase/muconate lactonizing enzyme family.</text>
</comment>
<dbReference type="SMART" id="SM00922">
    <property type="entry name" value="MR_MLE"/>
    <property type="match status" value="1"/>
</dbReference>
<dbReference type="RefSeq" id="WP_187079413.1">
    <property type="nucleotide sequence ID" value="NZ_JACORU010000001.1"/>
</dbReference>
<reference evidence="5" key="1">
    <citation type="submission" date="2020-08" db="EMBL/GenBank/DDBJ databases">
        <title>Ramlibacter sp. GTP1 16S ribosomal RNA gene genome sequencing and assembly.</title>
        <authorList>
            <person name="Kang M."/>
        </authorList>
    </citation>
    <scope>NUCLEOTIDE SEQUENCE</scope>
    <source>
        <strain evidence="5">GTP1</strain>
    </source>
</reference>
<dbReference type="PANTHER" id="PTHR48073">
    <property type="entry name" value="O-SUCCINYLBENZOATE SYNTHASE-RELATED"/>
    <property type="match status" value="1"/>
</dbReference>
<dbReference type="SFLD" id="SFLDG00180">
    <property type="entry name" value="muconate_cycloisomerase"/>
    <property type="match status" value="1"/>
</dbReference>
<evidence type="ECO:0000256" key="3">
    <source>
        <dbReference type="ARBA" id="ARBA00023235"/>
    </source>
</evidence>
<accession>A0A923S065</accession>
<dbReference type="GO" id="GO:0016854">
    <property type="term" value="F:racemase and epimerase activity"/>
    <property type="evidence" value="ECO:0007669"/>
    <property type="project" value="UniProtKB-ARBA"/>
</dbReference>
<dbReference type="InterPro" id="IPR013341">
    <property type="entry name" value="Mandelate_racemase_N_dom"/>
</dbReference>
<sequence length="389" mass="41902">MDTTKATNWPGSDRYMGGVVRSVELIPVRLPFKNEFKIAAGGPRPGIDVMVVKVHTQSGEVGIGETHAWMRQGSRETLASLRSVITDHFTPRLVGRSVFDSAAIIAQLREAVWNTSYAVAPVSDALLDLQGKLLGLPAYQVLGGRAKTSVAAGITLGIIPDHNELIAEVERRVAEGYSSFTVKVGNDPERDAQAVERLAANMGGRIVIRADGNSGMDFAGAMRFMNRVQDLGLDCVEQLLPPADLAGMAELARRYNVPFMADEAVSSEADLLKVIGMRAASVFQTKIAKNGGAWQCKRLWEIGAAAGMRIFPGNHPGASVATASALHLATAWPGELLEGPFAVGVNEILAEDIITDPIRREGKHMFAPDRPGLGVELDEEKLRRFRVDA</sequence>
<evidence type="ECO:0000256" key="2">
    <source>
        <dbReference type="ARBA" id="ARBA00022723"/>
    </source>
</evidence>
<dbReference type="SFLD" id="SFLDS00001">
    <property type="entry name" value="Enolase"/>
    <property type="match status" value="1"/>
</dbReference>
<dbReference type="InterPro" id="IPR013342">
    <property type="entry name" value="Mandelate_racemase_C"/>
</dbReference>
<keyword evidence="2" id="KW-0479">Metal-binding</keyword>
<evidence type="ECO:0000313" key="6">
    <source>
        <dbReference type="Proteomes" id="UP000596827"/>
    </source>
</evidence>
<keyword evidence="6" id="KW-1185">Reference proteome</keyword>
<dbReference type="EMBL" id="JACORU010000001">
    <property type="protein sequence ID" value="MBC5762935.1"/>
    <property type="molecule type" value="Genomic_DNA"/>
</dbReference>
<dbReference type="Proteomes" id="UP000596827">
    <property type="component" value="Unassembled WGS sequence"/>
</dbReference>
<keyword evidence="3" id="KW-0413">Isomerase</keyword>
<dbReference type="Pfam" id="PF02746">
    <property type="entry name" value="MR_MLE_N"/>
    <property type="match status" value="1"/>
</dbReference>
<feature type="domain" description="Mandelate racemase/muconate lactonizing enzyme C-terminal" evidence="4">
    <location>
        <begin position="162"/>
        <end position="258"/>
    </location>
</feature>
<evidence type="ECO:0000313" key="5">
    <source>
        <dbReference type="EMBL" id="MBC5762935.1"/>
    </source>
</evidence>
<dbReference type="PANTHER" id="PTHR48073:SF2">
    <property type="entry name" value="O-SUCCINYLBENZOATE SYNTHASE"/>
    <property type="match status" value="1"/>
</dbReference>
<dbReference type="InterPro" id="IPR029017">
    <property type="entry name" value="Enolase-like_N"/>
</dbReference>
<dbReference type="Gene3D" id="3.20.20.120">
    <property type="entry name" value="Enolase-like C-terminal domain"/>
    <property type="match status" value="1"/>
</dbReference>
<organism evidence="5 6">
    <name type="scientific">Ramlibacter albus</name>
    <dbReference type="NCBI Taxonomy" id="2079448"/>
    <lineage>
        <taxon>Bacteria</taxon>
        <taxon>Pseudomonadati</taxon>
        <taxon>Pseudomonadota</taxon>
        <taxon>Betaproteobacteria</taxon>
        <taxon>Burkholderiales</taxon>
        <taxon>Comamonadaceae</taxon>
        <taxon>Ramlibacter</taxon>
    </lineage>
</organism>
<dbReference type="GO" id="GO:0046872">
    <property type="term" value="F:metal ion binding"/>
    <property type="evidence" value="ECO:0007669"/>
    <property type="project" value="UniProtKB-KW"/>
</dbReference>
<evidence type="ECO:0000256" key="1">
    <source>
        <dbReference type="ARBA" id="ARBA00008031"/>
    </source>
</evidence>
<name>A0A923S065_9BURK</name>
<dbReference type="Pfam" id="PF13378">
    <property type="entry name" value="MR_MLE_C"/>
    <property type="match status" value="1"/>
</dbReference>
<dbReference type="GO" id="GO:0006518">
    <property type="term" value="P:peptide metabolic process"/>
    <property type="evidence" value="ECO:0007669"/>
    <property type="project" value="UniProtKB-ARBA"/>
</dbReference>
<comment type="caution">
    <text evidence="5">The sequence shown here is derived from an EMBL/GenBank/DDBJ whole genome shotgun (WGS) entry which is preliminary data.</text>
</comment>
<gene>
    <name evidence="5" type="ORF">H8R02_00615</name>
</gene>
<dbReference type="InterPro" id="IPR029065">
    <property type="entry name" value="Enolase_C-like"/>
</dbReference>
<evidence type="ECO:0000259" key="4">
    <source>
        <dbReference type="SMART" id="SM00922"/>
    </source>
</evidence>
<dbReference type="SUPFAM" id="SSF54826">
    <property type="entry name" value="Enolase N-terminal domain-like"/>
    <property type="match status" value="1"/>
</dbReference>